<keyword evidence="2" id="KW-1185">Reference proteome</keyword>
<dbReference type="EMBL" id="JADYXP020000002">
    <property type="protein sequence ID" value="KAL0130941.1"/>
    <property type="molecule type" value="Genomic_DNA"/>
</dbReference>
<proteinExistence type="predicted"/>
<dbReference type="InterPro" id="IPR012677">
    <property type="entry name" value="Nucleotide-bd_a/b_plait_sf"/>
</dbReference>
<organism evidence="1 2">
    <name type="scientific">Cardiocondyla obscurior</name>
    <dbReference type="NCBI Taxonomy" id="286306"/>
    <lineage>
        <taxon>Eukaryota</taxon>
        <taxon>Metazoa</taxon>
        <taxon>Ecdysozoa</taxon>
        <taxon>Arthropoda</taxon>
        <taxon>Hexapoda</taxon>
        <taxon>Insecta</taxon>
        <taxon>Pterygota</taxon>
        <taxon>Neoptera</taxon>
        <taxon>Endopterygota</taxon>
        <taxon>Hymenoptera</taxon>
        <taxon>Apocrita</taxon>
        <taxon>Aculeata</taxon>
        <taxon>Formicoidea</taxon>
        <taxon>Formicidae</taxon>
        <taxon>Myrmicinae</taxon>
        <taxon>Cardiocondyla</taxon>
    </lineage>
</organism>
<evidence type="ECO:0000313" key="1">
    <source>
        <dbReference type="EMBL" id="KAL0130941.1"/>
    </source>
</evidence>
<name>A0AAW2GUP3_9HYME</name>
<dbReference type="InterPro" id="IPR035979">
    <property type="entry name" value="RBD_domain_sf"/>
</dbReference>
<sequence length="89" mass="9561">MHAPMSLPHPTTLTSIHASLPHFLPSPALASPVGSPSSQPNIAVSNAQCSTLFVANLGQFVSEHELKDIFSRDQRDKKTANLKIDINGM</sequence>
<gene>
    <name evidence="1" type="ORF">PUN28_002494</name>
</gene>
<protein>
    <recommendedName>
        <fullName evidence="3">RRM domain-containing protein</fullName>
    </recommendedName>
</protein>
<dbReference type="SUPFAM" id="SSF54928">
    <property type="entry name" value="RNA-binding domain, RBD"/>
    <property type="match status" value="1"/>
</dbReference>
<dbReference type="Gene3D" id="3.30.70.330">
    <property type="match status" value="1"/>
</dbReference>
<reference evidence="1 2" key="1">
    <citation type="submission" date="2023-03" db="EMBL/GenBank/DDBJ databases">
        <title>High recombination rates correlate with genetic variation in Cardiocondyla obscurior ants.</title>
        <authorList>
            <person name="Errbii M."/>
        </authorList>
    </citation>
    <scope>NUCLEOTIDE SEQUENCE [LARGE SCALE GENOMIC DNA]</scope>
    <source>
        <strain evidence="1">Alpha-2009</strain>
        <tissue evidence="1">Whole body</tissue>
    </source>
</reference>
<evidence type="ECO:0008006" key="3">
    <source>
        <dbReference type="Google" id="ProtNLM"/>
    </source>
</evidence>
<dbReference type="Proteomes" id="UP001430953">
    <property type="component" value="Unassembled WGS sequence"/>
</dbReference>
<dbReference type="AlphaFoldDB" id="A0AAW2GUP3"/>
<accession>A0AAW2GUP3</accession>
<evidence type="ECO:0000313" key="2">
    <source>
        <dbReference type="Proteomes" id="UP001430953"/>
    </source>
</evidence>
<comment type="caution">
    <text evidence="1">The sequence shown here is derived from an EMBL/GenBank/DDBJ whole genome shotgun (WGS) entry which is preliminary data.</text>
</comment>
<dbReference type="GO" id="GO:0003676">
    <property type="term" value="F:nucleic acid binding"/>
    <property type="evidence" value="ECO:0007669"/>
    <property type="project" value="InterPro"/>
</dbReference>